<evidence type="ECO:0000256" key="1">
    <source>
        <dbReference type="ARBA" id="ARBA00022490"/>
    </source>
</evidence>
<dbReference type="GO" id="GO:0048476">
    <property type="term" value="C:Holliday junction resolvase complex"/>
    <property type="evidence" value="ECO:0007669"/>
    <property type="project" value="UniProtKB-UniRule"/>
</dbReference>
<proteinExistence type="inferred from homology"/>
<comment type="subcellular location">
    <subcellularLocation>
        <location evidence="6">Cytoplasm</location>
    </subcellularLocation>
</comment>
<dbReference type="Gene3D" id="2.40.50.140">
    <property type="entry name" value="Nucleic acid-binding proteins"/>
    <property type="match status" value="1"/>
</dbReference>
<dbReference type="GO" id="GO:0006310">
    <property type="term" value="P:DNA recombination"/>
    <property type="evidence" value="ECO:0007669"/>
    <property type="project" value="UniProtKB-UniRule"/>
</dbReference>
<dbReference type="NCBIfam" id="TIGR00084">
    <property type="entry name" value="ruvA"/>
    <property type="match status" value="1"/>
</dbReference>
<reference evidence="8 9" key="1">
    <citation type="journal article" date="2016" name="Nat. Commun.">
        <title>Thousands of microbial genomes shed light on interconnected biogeochemical processes in an aquifer system.</title>
        <authorList>
            <person name="Anantharaman K."/>
            <person name="Brown C.T."/>
            <person name="Hug L.A."/>
            <person name="Sharon I."/>
            <person name="Castelle C.J."/>
            <person name="Probst A.J."/>
            <person name="Thomas B.C."/>
            <person name="Singh A."/>
            <person name="Wilkins M.J."/>
            <person name="Karaoz U."/>
            <person name="Brodie E.L."/>
            <person name="Williams K.H."/>
            <person name="Hubbard S.S."/>
            <person name="Banfield J.F."/>
        </authorList>
    </citation>
    <scope>NUCLEOTIDE SEQUENCE [LARGE SCALE GENOMIC DNA]</scope>
</reference>
<accession>A0A1G2SYG2</accession>
<dbReference type="InterPro" id="IPR015940">
    <property type="entry name" value="UBA"/>
</dbReference>
<dbReference type="InterPro" id="IPR011114">
    <property type="entry name" value="RuvA_C"/>
</dbReference>
<keyword evidence="8" id="KW-0547">Nucleotide-binding</keyword>
<evidence type="ECO:0000256" key="6">
    <source>
        <dbReference type="HAMAP-Rule" id="MF_00031"/>
    </source>
</evidence>
<dbReference type="CDD" id="cd14332">
    <property type="entry name" value="UBA_RuvA_C"/>
    <property type="match status" value="1"/>
</dbReference>
<dbReference type="HAMAP" id="MF_00031">
    <property type="entry name" value="DNA_HJ_migration_RuvA"/>
    <property type="match status" value="1"/>
</dbReference>
<keyword evidence="8" id="KW-0347">Helicase</keyword>
<comment type="domain">
    <text evidence="6">Has three domains with a flexible linker between the domains II and III and assumes an 'L' shape. Domain III is highly mobile and contacts RuvB.</text>
</comment>
<evidence type="ECO:0000256" key="3">
    <source>
        <dbReference type="ARBA" id="ARBA00023125"/>
    </source>
</evidence>
<dbReference type="GO" id="GO:0009378">
    <property type="term" value="F:four-way junction helicase activity"/>
    <property type="evidence" value="ECO:0007669"/>
    <property type="project" value="InterPro"/>
</dbReference>
<keyword evidence="8" id="KW-0378">Hydrolase</keyword>
<keyword evidence="4 6" id="KW-0233">DNA recombination</keyword>
<dbReference type="Pfam" id="PF01330">
    <property type="entry name" value="RuvA_N"/>
    <property type="match status" value="1"/>
</dbReference>
<name>A0A1G2SYG2_9BACT</name>
<dbReference type="SMART" id="SM00278">
    <property type="entry name" value="HhH1"/>
    <property type="match status" value="2"/>
</dbReference>
<dbReference type="GO" id="GO:0006281">
    <property type="term" value="P:DNA repair"/>
    <property type="evidence" value="ECO:0007669"/>
    <property type="project" value="UniProtKB-UniRule"/>
</dbReference>
<dbReference type="AlphaFoldDB" id="A0A1G2SYG2"/>
<dbReference type="InterPro" id="IPR013849">
    <property type="entry name" value="DNA_helicase_Holl-junc_RuvA_I"/>
</dbReference>
<dbReference type="SUPFAM" id="SSF47781">
    <property type="entry name" value="RuvA domain 2-like"/>
    <property type="match status" value="1"/>
</dbReference>
<comment type="caution">
    <text evidence="8">The sequence shown here is derived from an EMBL/GenBank/DDBJ whole genome shotgun (WGS) entry which is preliminary data.</text>
</comment>
<comment type="caution">
    <text evidence="6">Lacks conserved residue(s) required for the propagation of feature annotation.</text>
</comment>
<feature type="region of interest" description="Domain III" evidence="6">
    <location>
        <begin position="143"/>
        <end position="194"/>
    </location>
</feature>
<evidence type="ECO:0000313" key="9">
    <source>
        <dbReference type="Proteomes" id="UP000178107"/>
    </source>
</evidence>
<dbReference type="SUPFAM" id="SSF50249">
    <property type="entry name" value="Nucleic acid-binding proteins"/>
    <property type="match status" value="1"/>
</dbReference>
<dbReference type="InterPro" id="IPR012340">
    <property type="entry name" value="NA-bd_OB-fold"/>
</dbReference>
<gene>
    <name evidence="6" type="primary">ruvA</name>
    <name evidence="8" type="ORF">A2838_00085</name>
</gene>
<dbReference type="InterPro" id="IPR036267">
    <property type="entry name" value="RuvA_C_sf"/>
</dbReference>
<feature type="domain" description="UBA" evidence="7">
    <location>
        <begin position="144"/>
        <end position="186"/>
    </location>
</feature>
<keyword evidence="1 6" id="KW-0963">Cytoplasm</keyword>
<comment type="function">
    <text evidence="6">The RuvA-RuvB-RuvC complex processes Holliday junction (HJ) DNA during genetic recombination and DNA repair, while the RuvA-RuvB complex plays an important role in the rescue of blocked DNA replication forks via replication fork reversal (RFR). RuvA specifically binds to HJ cruciform DNA, conferring on it an open structure. The RuvB hexamer acts as an ATP-dependent pump, pulling dsDNA into and through the RuvAB complex. HJ branch migration allows RuvC to scan DNA until it finds its consensus sequence, where it cleaves and resolves the cruciform DNA.</text>
</comment>
<evidence type="ECO:0000259" key="7">
    <source>
        <dbReference type="PROSITE" id="PS50030"/>
    </source>
</evidence>
<dbReference type="Gene3D" id="1.10.150.20">
    <property type="entry name" value="5' to 3' exonuclease, C-terminal subdomain"/>
    <property type="match status" value="1"/>
</dbReference>
<dbReference type="GO" id="GO:0009379">
    <property type="term" value="C:Holliday junction helicase complex"/>
    <property type="evidence" value="ECO:0007669"/>
    <property type="project" value="InterPro"/>
</dbReference>
<dbReference type="Pfam" id="PF14520">
    <property type="entry name" value="HHH_5"/>
    <property type="match status" value="1"/>
</dbReference>
<keyword evidence="5 6" id="KW-0234">DNA repair</keyword>
<dbReference type="InterPro" id="IPR010994">
    <property type="entry name" value="RuvA_2-like"/>
</dbReference>
<dbReference type="SUPFAM" id="SSF46929">
    <property type="entry name" value="DNA helicase RuvA subunit, C-terminal domain"/>
    <property type="match status" value="1"/>
</dbReference>
<organism evidence="8 9">
    <name type="scientific">Candidatus Zambryskibacteria bacterium RIFCSPHIGHO2_01_FULL_46_25</name>
    <dbReference type="NCBI Taxonomy" id="1802738"/>
    <lineage>
        <taxon>Bacteria</taxon>
        <taxon>Candidatus Zambryskiibacteriota</taxon>
    </lineage>
</organism>
<dbReference type="EMBL" id="MHVH01000006">
    <property type="protein sequence ID" value="OHA90025.1"/>
    <property type="molecule type" value="Genomic_DNA"/>
</dbReference>
<dbReference type="Pfam" id="PF07499">
    <property type="entry name" value="RuvA_C"/>
    <property type="match status" value="1"/>
</dbReference>
<dbReference type="Proteomes" id="UP000178107">
    <property type="component" value="Unassembled WGS sequence"/>
</dbReference>
<keyword evidence="2 6" id="KW-0227">DNA damage</keyword>
<evidence type="ECO:0000313" key="8">
    <source>
        <dbReference type="EMBL" id="OHA90025.1"/>
    </source>
</evidence>
<comment type="similarity">
    <text evidence="6">Belongs to the RuvA family.</text>
</comment>
<evidence type="ECO:0000256" key="2">
    <source>
        <dbReference type="ARBA" id="ARBA00022763"/>
    </source>
</evidence>
<protein>
    <recommendedName>
        <fullName evidence="6">Holliday junction branch migration complex subunit RuvA</fullName>
    </recommendedName>
</protein>
<dbReference type="GO" id="GO:0005524">
    <property type="term" value="F:ATP binding"/>
    <property type="evidence" value="ECO:0007669"/>
    <property type="project" value="InterPro"/>
</dbReference>
<dbReference type="GO" id="GO:0005737">
    <property type="term" value="C:cytoplasm"/>
    <property type="evidence" value="ECO:0007669"/>
    <property type="project" value="UniProtKB-SubCell"/>
</dbReference>
<sequence>MISSLSGTVRYKDLHSVVIDIGGVGYKVAVTTDVALEAQPSSPIFLWTHLAVRENALDLYGFPDKETLEVFELLITIPGIGPKTALGIMNVASPSMLRQAVASGDTTYLTRVSGIGKKNAEKIVLELRDKLKITETDASTGSAQVRAEGDALEALVSLGYSERDAREALKRVPKEIQGAAERVKHSLKILSTKS</sequence>
<keyword evidence="8" id="KW-0067">ATP-binding</keyword>
<evidence type="ECO:0000256" key="5">
    <source>
        <dbReference type="ARBA" id="ARBA00023204"/>
    </source>
</evidence>
<evidence type="ECO:0000256" key="4">
    <source>
        <dbReference type="ARBA" id="ARBA00023172"/>
    </source>
</evidence>
<dbReference type="PROSITE" id="PS50030">
    <property type="entry name" value="UBA"/>
    <property type="match status" value="1"/>
</dbReference>
<dbReference type="Gene3D" id="1.10.8.10">
    <property type="entry name" value="DNA helicase RuvA subunit, C-terminal domain"/>
    <property type="match status" value="1"/>
</dbReference>
<keyword evidence="3 6" id="KW-0238">DNA-binding</keyword>
<dbReference type="GO" id="GO:0000400">
    <property type="term" value="F:four-way junction DNA binding"/>
    <property type="evidence" value="ECO:0007669"/>
    <property type="project" value="UniProtKB-UniRule"/>
</dbReference>
<dbReference type="InterPro" id="IPR000085">
    <property type="entry name" value="RuvA"/>
</dbReference>
<comment type="subunit">
    <text evidence="6">Homotetramer. Forms an RuvA(8)-RuvB(12)-Holliday junction (HJ) complex. HJ DNA is sandwiched between 2 RuvA tetramers; dsDNA enters through RuvA and exits via RuvB. An RuvB hexamer assembles on each DNA strand where it exits the tetramer. Each RuvB hexamer is contacted by two RuvA subunits (via domain III) on 2 adjacent RuvB subunits; this complex drives branch migration. In the full resolvosome a probable DNA-RuvA(4)-RuvB(12)-RuvC(2) complex forms which resolves the HJ.</text>
</comment>
<dbReference type="InterPro" id="IPR003583">
    <property type="entry name" value="Hlx-hairpin-Hlx_DNA-bd_motif"/>
</dbReference>